<dbReference type="RefSeq" id="WP_085277247.1">
    <property type="nucleotide sequence ID" value="NZ_FXAG01000019.1"/>
</dbReference>
<keyword evidence="8 11" id="KW-1133">Transmembrane helix</keyword>
<dbReference type="AlphaFoldDB" id="A0A1Y6C9Y7"/>
<keyword evidence="4" id="KW-0813">Transport</keyword>
<dbReference type="PANTHER" id="PTHR33909">
    <property type="entry name" value="SEC TRANSLOCON ACCESSORY COMPLEX SUBUNIT YAJC"/>
    <property type="match status" value="1"/>
</dbReference>
<dbReference type="SMART" id="SM01323">
    <property type="entry name" value="YajC"/>
    <property type="match status" value="1"/>
</dbReference>
<organism evidence="12 13">
    <name type="scientific">Pseudogulbenkiania subflava DSM 22618</name>
    <dbReference type="NCBI Taxonomy" id="1123014"/>
    <lineage>
        <taxon>Bacteria</taxon>
        <taxon>Pseudomonadati</taxon>
        <taxon>Pseudomonadota</taxon>
        <taxon>Betaproteobacteria</taxon>
        <taxon>Neisseriales</taxon>
        <taxon>Chromobacteriaceae</taxon>
        <taxon>Pseudogulbenkiania</taxon>
    </lineage>
</organism>
<keyword evidence="13" id="KW-1185">Reference proteome</keyword>
<dbReference type="PANTHER" id="PTHR33909:SF1">
    <property type="entry name" value="SEC TRANSLOCON ACCESSORY COMPLEX SUBUNIT YAJC"/>
    <property type="match status" value="1"/>
</dbReference>
<proteinExistence type="inferred from homology"/>
<dbReference type="GO" id="GO:0015031">
    <property type="term" value="P:protein transport"/>
    <property type="evidence" value="ECO:0007669"/>
    <property type="project" value="UniProtKB-KW"/>
</dbReference>
<evidence type="ECO:0000256" key="9">
    <source>
        <dbReference type="ARBA" id="ARBA00023010"/>
    </source>
</evidence>
<sequence>MFITPAFAAGTAPGGFDLSTVTGFLPMVVIFALFWFLLVRPQQKRAKEQQKMLSEITKGDEVVTQGGIVGRVTKAGEQYLSVEIANGVEVQIQRGAVAAKLEKGTIKSL</sequence>
<keyword evidence="7" id="KW-0653">Protein transport</keyword>
<evidence type="ECO:0000256" key="5">
    <source>
        <dbReference type="ARBA" id="ARBA00022475"/>
    </source>
</evidence>
<evidence type="ECO:0000256" key="2">
    <source>
        <dbReference type="ARBA" id="ARBA00006742"/>
    </source>
</evidence>
<gene>
    <name evidence="12" type="ORF">SAMN02745746_03131</name>
</gene>
<evidence type="ECO:0000256" key="10">
    <source>
        <dbReference type="ARBA" id="ARBA00023136"/>
    </source>
</evidence>
<evidence type="ECO:0000313" key="12">
    <source>
        <dbReference type="EMBL" id="SMF41876.1"/>
    </source>
</evidence>
<keyword evidence="6 11" id="KW-0812">Transmembrane</keyword>
<dbReference type="Proteomes" id="UP000192920">
    <property type="component" value="Unassembled WGS sequence"/>
</dbReference>
<keyword evidence="10 11" id="KW-0472">Membrane</keyword>
<dbReference type="GO" id="GO:0005886">
    <property type="term" value="C:plasma membrane"/>
    <property type="evidence" value="ECO:0007669"/>
    <property type="project" value="UniProtKB-SubCell"/>
</dbReference>
<evidence type="ECO:0000256" key="7">
    <source>
        <dbReference type="ARBA" id="ARBA00022927"/>
    </source>
</evidence>
<dbReference type="PRINTS" id="PR01853">
    <property type="entry name" value="YAJCTRNLCASE"/>
</dbReference>
<comment type="subcellular location">
    <subcellularLocation>
        <location evidence="1">Cell membrane</location>
        <topology evidence="1">Single-pass membrane protein</topology>
    </subcellularLocation>
</comment>
<protein>
    <recommendedName>
        <fullName evidence="3">Sec translocon accessory complex subunit YajC</fullName>
    </recommendedName>
</protein>
<evidence type="ECO:0000256" key="8">
    <source>
        <dbReference type="ARBA" id="ARBA00022989"/>
    </source>
</evidence>
<dbReference type="InterPro" id="IPR003849">
    <property type="entry name" value="Preprotein_translocase_YajC"/>
</dbReference>
<evidence type="ECO:0000313" key="13">
    <source>
        <dbReference type="Proteomes" id="UP000192920"/>
    </source>
</evidence>
<keyword evidence="5" id="KW-1003">Cell membrane</keyword>
<feature type="transmembrane region" description="Helical" evidence="11">
    <location>
        <begin position="20"/>
        <end position="39"/>
    </location>
</feature>
<dbReference type="NCBIfam" id="TIGR00739">
    <property type="entry name" value="yajC"/>
    <property type="match status" value="1"/>
</dbReference>
<evidence type="ECO:0000256" key="1">
    <source>
        <dbReference type="ARBA" id="ARBA00004162"/>
    </source>
</evidence>
<accession>A0A1Y6C9Y7</accession>
<evidence type="ECO:0000256" key="3">
    <source>
        <dbReference type="ARBA" id="ARBA00014962"/>
    </source>
</evidence>
<dbReference type="STRING" id="1123014.SAMN02745746_03131"/>
<evidence type="ECO:0000256" key="4">
    <source>
        <dbReference type="ARBA" id="ARBA00022448"/>
    </source>
</evidence>
<comment type="similarity">
    <text evidence="2">Belongs to the YajC family.</text>
</comment>
<keyword evidence="9" id="KW-0811">Translocation</keyword>
<dbReference type="EMBL" id="FXAG01000019">
    <property type="protein sequence ID" value="SMF41876.1"/>
    <property type="molecule type" value="Genomic_DNA"/>
</dbReference>
<dbReference type="Pfam" id="PF02699">
    <property type="entry name" value="YajC"/>
    <property type="match status" value="1"/>
</dbReference>
<reference evidence="13" key="1">
    <citation type="submission" date="2017-04" db="EMBL/GenBank/DDBJ databases">
        <authorList>
            <person name="Varghese N."/>
            <person name="Submissions S."/>
        </authorList>
    </citation>
    <scope>NUCLEOTIDE SEQUENCE [LARGE SCALE GENOMIC DNA]</scope>
    <source>
        <strain evidence="13">DSM 22618</strain>
    </source>
</reference>
<evidence type="ECO:0000256" key="6">
    <source>
        <dbReference type="ARBA" id="ARBA00022692"/>
    </source>
</evidence>
<name>A0A1Y6C9Y7_9NEIS</name>
<evidence type="ECO:0000256" key="11">
    <source>
        <dbReference type="SAM" id="Phobius"/>
    </source>
</evidence>